<evidence type="ECO:0000313" key="2">
    <source>
        <dbReference type="Proteomes" id="UP001066276"/>
    </source>
</evidence>
<dbReference type="PANTHER" id="PTHR10224">
    <property type="entry name" value="ES1 PROTEIN HOMOLOG, MITOCHONDRIAL"/>
    <property type="match status" value="1"/>
</dbReference>
<dbReference type="InterPro" id="IPR029062">
    <property type="entry name" value="Class_I_gatase-like"/>
</dbReference>
<protein>
    <recommendedName>
        <fullName evidence="3">DJ-1/PfpI domain-containing protein</fullName>
    </recommendedName>
</protein>
<dbReference type="Gene3D" id="3.40.50.880">
    <property type="match status" value="1"/>
</dbReference>
<accession>A0AAV7NQJ8</accession>
<evidence type="ECO:0008006" key="3">
    <source>
        <dbReference type="Google" id="ProtNLM"/>
    </source>
</evidence>
<organism evidence="1 2">
    <name type="scientific">Pleurodeles waltl</name>
    <name type="common">Iberian ribbed newt</name>
    <dbReference type="NCBI Taxonomy" id="8319"/>
    <lineage>
        <taxon>Eukaryota</taxon>
        <taxon>Metazoa</taxon>
        <taxon>Chordata</taxon>
        <taxon>Craniata</taxon>
        <taxon>Vertebrata</taxon>
        <taxon>Euteleostomi</taxon>
        <taxon>Amphibia</taxon>
        <taxon>Batrachia</taxon>
        <taxon>Caudata</taxon>
        <taxon>Salamandroidea</taxon>
        <taxon>Salamandridae</taxon>
        <taxon>Pleurodelinae</taxon>
        <taxon>Pleurodeles</taxon>
    </lineage>
</organism>
<dbReference type="SUPFAM" id="SSF52317">
    <property type="entry name" value="Class I glutamine amidotransferase-like"/>
    <property type="match status" value="1"/>
</dbReference>
<evidence type="ECO:0000313" key="1">
    <source>
        <dbReference type="EMBL" id="KAJ1115085.1"/>
    </source>
</evidence>
<name>A0AAV7NQJ8_PLEWA</name>
<proteinExistence type="predicted"/>
<dbReference type="EMBL" id="JANPWB010000012">
    <property type="protein sequence ID" value="KAJ1115085.1"/>
    <property type="molecule type" value="Genomic_DNA"/>
</dbReference>
<comment type="caution">
    <text evidence="1">The sequence shown here is derived from an EMBL/GenBank/DDBJ whole genome shotgun (WGS) entry which is preliminary data.</text>
</comment>
<keyword evidence="2" id="KW-1185">Reference proteome</keyword>
<dbReference type="AlphaFoldDB" id="A0AAV7NQJ8"/>
<dbReference type="PANTHER" id="PTHR10224:SF5">
    <property type="entry name" value="GLUTAMINE AMIDOTRANSFERASE LIKE CLASS 1 DOMAIN CONTAINING 3A-LIKE1-RELATED"/>
    <property type="match status" value="1"/>
</dbReference>
<dbReference type="Proteomes" id="UP001066276">
    <property type="component" value="Chromosome 8"/>
</dbReference>
<sequence length="149" mass="16131">MATTKRVAVVLASCGVFDGSEIHKMSVVLVHLSREEVNIFAPNIDHMHVVDHLKGSPTEEKRNVLVESARLARGDINDLTDIKIYDFDAVIFPGCFGVAKNLSSWAVGGSLEAFHKAKKPIGLCCISPVLAAKIFPGCEVTIVRNETVS</sequence>
<gene>
    <name evidence="1" type="ORF">NDU88_003313</name>
</gene>
<reference evidence="1" key="1">
    <citation type="journal article" date="2022" name="bioRxiv">
        <title>Sequencing and chromosome-scale assembly of the giantPleurodeles waltlgenome.</title>
        <authorList>
            <person name="Brown T."/>
            <person name="Elewa A."/>
            <person name="Iarovenko S."/>
            <person name="Subramanian E."/>
            <person name="Araus A.J."/>
            <person name="Petzold A."/>
            <person name="Susuki M."/>
            <person name="Suzuki K.-i.T."/>
            <person name="Hayashi T."/>
            <person name="Toyoda A."/>
            <person name="Oliveira C."/>
            <person name="Osipova E."/>
            <person name="Leigh N.D."/>
            <person name="Simon A."/>
            <person name="Yun M.H."/>
        </authorList>
    </citation>
    <scope>NUCLEOTIDE SEQUENCE</scope>
    <source>
        <strain evidence="1">20211129_DDA</strain>
        <tissue evidence="1">Liver</tissue>
    </source>
</reference>